<dbReference type="KEGG" id="cter:A606_11820"/>
<dbReference type="AlphaFoldDB" id="S4XMV9"/>
<dbReference type="EMBL" id="CP003696">
    <property type="protein sequence ID" value="AGP32003.1"/>
    <property type="molecule type" value="Genomic_DNA"/>
</dbReference>
<sequence>MTSTALFAAAVAVTGLTACGGDDTPEPSVEAFCQVIDENRTSFNAAMDEVTSSDFSSGLSGISDAFSDLGDMWPELEKVSPDEIRDDVATLDDAFGSGKDAEDDDDGGFLSGLSDAFDTGTAAVNLDNYVIQNCDS</sequence>
<keyword evidence="3" id="KW-1185">Reference proteome</keyword>
<evidence type="ECO:0000313" key="3">
    <source>
        <dbReference type="Proteomes" id="UP000014809"/>
    </source>
</evidence>
<protein>
    <submittedName>
        <fullName evidence="2">Uncharacterized protein</fullName>
    </submittedName>
</protein>
<gene>
    <name evidence="2" type="ORF">A606_11820</name>
</gene>
<evidence type="ECO:0000313" key="2">
    <source>
        <dbReference type="EMBL" id="AGP32003.1"/>
    </source>
</evidence>
<dbReference type="HOGENOM" id="CLU_1871965_0_0_11"/>
<evidence type="ECO:0000256" key="1">
    <source>
        <dbReference type="SAM" id="MobiDB-lite"/>
    </source>
</evidence>
<accession>S4XMV9</accession>
<dbReference type="Proteomes" id="UP000014809">
    <property type="component" value="Chromosome"/>
</dbReference>
<dbReference type="STRING" id="1200352.A606_11820"/>
<reference evidence="2 3" key="1">
    <citation type="submission" date="2012-06" db="EMBL/GenBank/DDBJ databases">
        <title>Complete genome sequence of Corynebacterium terpenotabidum Y-11 (=DSM 44721).</title>
        <authorList>
            <person name="Ruckert C."/>
            <person name="Albersmeier A."/>
            <person name="Al-Dilaimi A."/>
            <person name="Szczepanowski R."/>
            <person name="Kalinowski J."/>
        </authorList>
    </citation>
    <scope>NUCLEOTIDE SEQUENCE [LARGE SCALE GENOMIC DNA]</scope>
    <source>
        <strain evidence="2 3">Y-11</strain>
    </source>
</reference>
<organism evidence="2 3">
    <name type="scientific">Corynebacterium terpenotabidum Y-11</name>
    <dbReference type="NCBI Taxonomy" id="1200352"/>
    <lineage>
        <taxon>Bacteria</taxon>
        <taxon>Bacillati</taxon>
        <taxon>Actinomycetota</taxon>
        <taxon>Actinomycetes</taxon>
        <taxon>Mycobacteriales</taxon>
        <taxon>Corynebacteriaceae</taxon>
        <taxon>Corynebacterium</taxon>
    </lineage>
</organism>
<proteinExistence type="predicted"/>
<dbReference type="PATRIC" id="fig|1200352.3.peg.2426"/>
<feature type="region of interest" description="Disordered" evidence="1">
    <location>
        <begin position="93"/>
        <end position="112"/>
    </location>
</feature>
<dbReference type="eggNOG" id="ENOG5031VRQ">
    <property type="taxonomic scope" value="Bacteria"/>
</dbReference>
<name>S4XMV9_9CORY</name>